<organism evidence="2 3">
    <name type="scientific">Elizabethkingia anophelis NUHP1</name>
    <dbReference type="NCBI Taxonomy" id="1338011"/>
    <lineage>
        <taxon>Bacteria</taxon>
        <taxon>Pseudomonadati</taxon>
        <taxon>Bacteroidota</taxon>
        <taxon>Flavobacteriia</taxon>
        <taxon>Flavobacteriales</taxon>
        <taxon>Weeksellaceae</taxon>
        <taxon>Elizabethkingia</taxon>
    </lineage>
</organism>
<dbReference type="RefSeq" id="WP_024564476.1">
    <property type="nucleotide sequence ID" value="NZ_CP007547.1"/>
</dbReference>
<dbReference type="NCBIfam" id="TIGR01200">
    <property type="entry name" value="GLPGLI"/>
    <property type="match status" value="1"/>
</dbReference>
<keyword evidence="1" id="KW-0732">Signal</keyword>
<evidence type="ECO:0000313" key="3">
    <source>
        <dbReference type="Proteomes" id="UP000028933"/>
    </source>
</evidence>
<sequence>MKLKLIKICLTFITVGFLPAQSFRAFYDMKYKTDSTSAEFVTKNMVLDYNIDNSVFYSYKLYKSDSTIVTNEAHNIITKTVSRDYAFFVKKDLKTGSVKKYNNILLDLFEISEKLPKFNWKLSKDSKVIGQMKCQKATTSYKGRDWIAWFTTDIPVHEGPYIFNGLPGLIVALNDTKNNYEFSLVKILKGSEDLYGKNSKLIKSIPVTTHQLNKVYTDYYNDPYKEAKTGKIKMKFVDESGKPVTPNFNELTKQKQFTIRKNNNPIELSDAIKYPGN</sequence>
<feature type="chain" id="PRO_5001717779" description="GLPGLI family protein" evidence="1">
    <location>
        <begin position="21"/>
        <end position="277"/>
    </location>
</feature>
<dbReference type="EMBL" id="CP007547">
    <property type="protein sequence ID" value="AIL45624.1"/>
    <property type="molecule type" value="Genomic_DNA"/>
</dbReference>
<dbReference type="InterPro" id="IPR005901">
    <property type="entry name" value="GLPGLI"/>
</dbReference>
<evidence type="ECO:0000256" key="1">
    <source>
        <dbReference type="SAM" id="SignalP"/>
    </source>
</evidence>
<dbReference type="KEGG" id="eao:BD94_1849"/>
<dbReference type="HOGENOM" id="CLU_066214_1_2_10"/>
<protein>
    <recommendedName>
        <fullName evidence="4">GLPGLI family protein</fullName>
    </recommendedName>
</protein>
<feature type="signal peptide" evidence="1">
    <location>
        <begin position="1"/>
        <end position="20"/>
    </location>
</feature>
<reference evidence="2" key="2">
    <citation type="journal article" date="2015" name="Genome Biol. Evol.">
        <title>Complete Genome Sequence and Transcriptomic Analysis of the Novel Pathogen Elizabethkingia anophelis in Response to Oxidative Stress.</title>
        <authorList>
            <person name="Li Y."/>
            <person name="Liu Y."/>
            <person name="Chew S.C."/>
            <person name="Tay M."/>
            <person name="Salido M.M."/>
            <person name="Teo J."/>
            <person name="Lauro F.M."/>
            <person name="Givskov M."/>
            <person name="Yang L."/>
        </authorList>
    </citation>
    <scope>NUCLEOTIDE SEQUENCE</scope>
    <source>
        <strain evidence="2">NUHP1</strain>
    </source>
</reference>
<evidence type="ECO:0008006" key="4">
    <source>
        <dbReference type="Google" id="ProtNLM"/>
    </source>
</evidence>
<evidence type="ECO:0000313" key="2">
    <source>
        <dbReference type="EMBL" id="AIL45624.1"/>
    </source>
</evidence>
<gene>
    <name evidence="2" type="ORF">BD94_1849</name>
</gene>
<dbReference type="Pfam" id="PF09697">
    <property type="entry name" value="Porph_ging"/>
    <property type="match status" value="1"/>
</dbReference>
<proteinExistence type="predicted"/>
<name>A0A077EHJ7_9FLAO</name>
<dbReference type="eggNOG" id="ENOG5031YMS">
    <property type="taxonomic scope" value="Bacteria"/>
</dbReference>
<accession>A0A077EHJ7</accession>
<reference evidence="2" key="1">
    <citation type="journal article" date="2013" name="Lancet">
        <title>First case of E anophelis outbreak in an intensive-care unit.</title>
        <authorList>
            <person name="Teo J."/>
            <person name="Tan S.Y."/>
            <person name="Tay M."/>
            <person name="Ding Y."/>
            <person name="Kjelleberg S."/>
            <person name="Givskov M."/>
            <person name="Lin R.T."/>
            <person name="Yang L."/>
        </authorList>
    </citation>
    <scope>NUCLEOTIDE SEQUENCE [LARGE SCALE GENOMIC DNA]</scope>
    <source>
        <strain evidence="2">NUHP1</strain>
    </source>
</reference>
<dbReference type="Proteomes" id="UP000028933">
    <property type="component" value="Chromosome"/>
</dbReference>
<dbReference type="AlphaFoldDB" id="A0A077EHJ7"/>
<dbReference type="STRING" id="1338011.BD94_1849"/>